<organism evidence="2 3">
    <name type="scientific">Entamoeba invadens IP1</name>
    <dbReference type="NCBI Taxonomy" id="370355"/>
    <lineage>
        <taxon>Eukaryota</taxon>
        <taxon>Amoebozoa</taxon>
        <taxon>Evosea</taxon>
        <taxon>Archamoebae</taxon>
        <taxon>Mastigamoebida</taxon>
        <taxon>Entamoebidae</taxon>
        <taxon>Entamoeba</taxon>
    </lineage>
</organism>
<accession>A0A0A1UG19</accession>
<dbReference type="KEGG" id="eiv:EIN_381060"/>
<name>A0A0A1UG19_ENTIV</name>
<dbReference type="VEuPathDB" id="AmoebaDB:EIN_381060"/>
<dbReference type="OMA" id="RYTFVPW"/>
<dbReference type="EMBL" id="KB206395">
    <property type="protein sequence ID" value="ELP92149.1"/>
    <property type="molecule type" value="Genomic_DNA"/>
</dbReference>
<keyword evidence="1" id="KW-0472">Membrane</keyword>
<feature type="transmembrane region" description="Helical" evidence="1">
    <location>
        <begin position="7"/>
        <end position="31"/>
    </location>
</feature>
<dbReference type="AlphaFoldDB" id="A0A0A1UG19"/>
<feature type="transmembrane region" description="Helical" evidence="1">
    <location>
        <begin position="172"/>
        <end position="193"/>
    </location>
</feature>
<feature type="transmembrane region" description="Helical" evidence="1">
    <location>
        <begin position="77"/>
        <end position="100"/>
    </location>
</feature>
<proteinExistence type="predicted"/>
<keyword evidence="1" id="KW-1133">Transmembrane helix</keyword>
<sequence length="226" mass="25283">MWKISRILIVVVSSLVTLMSLVILGVTIFAIVHYKNRYTFVPWNIMVMTILTGITGAITFITGLVSITGGILQRKIFTMATVVMLIFSTAIVTFIGLYSLSGVISTEKTLERGWSEMGTDEDKIRQFEEVWGCHNFNEKIPVVNVTETSISSNDLPYCSEVLKTPFLRYSGVMLGLSLIVYFLLIGMQIIVSFHVSKDDKPAKLGFEPIDKELGTVPFQQETPQNQ</sequence>
<evidence type="ECO:0000313" key="2">
    <source>
        <dbReference type="EMBL" id="ELP92149.1"/>
    </source>
</evidence>
<keyword evidence="3" id="KW-1185">Reference proteome</keyword>
<protein>
    <recommendedName>
        <fullName evidence="4">Tetraspanin-6</fullName>
    </recommendedName>
</protein>
<keyword evidence="1" id="KW-0812">Transmembrane</keyword>
<evidence type="ECO:0008006" key="4">
    <source>
        <dbReference type="Google" id="ProtNLM"/>
    </source>
</evidence>
<dbReference type="RefSeq" id="XP_004258920.1">
    <property type="nucleotide sequence ID" value="XM_004258872.1"/>
</dbReference>
<gene>
    <name evidence="2" type="ORF">EIN_381060</name>
</gene>
<reference evidence="2 3" key="1">
    <citation type="submission" date="2012-10" db="EMBL/GenBank/DDBJ databases">
        <authorList>
            <person name="Zafar N."/>
            <person name="Inman J."/>
            <person name="Hall N."/>
            <person name="Lorenzi H."/>
            <person name="Caler E."/>
        </authorList>
    </citation>
    <scope>NUCLEOTIDE SEQUENCE [LARGE SCALE GENOMIC DNA]</scope>
    <source>
        <strain evidence="2 3">IP1</strain>
    </source>
</reference>
<evidence type="ECO:0000313" key="3">
    <source>
        <dbReference type="Proteomes" id="UP000014680"/>
    </source>
</evidence>
<dbReference type="Proteomes" id="UP000014680">
    <property type="component" value="Unassembled WGS sequence"/>
</dbReference>
<dbReference type="OrthoDB" id="29591at2759"/>
<feature type="transmembrane region" description="Helical" evidence="1">
    <location>
        <begin position="43"/>
        <end position="65"/>
    </location>
</feature>
<evidence type="ECO:0000256" key="1">
    <source>
        <dbReference type="SAM" id="Phobius"/>
    </source>
</evidence>
<dbReference type="GeneID" id="14891056"/>